<organism evidence="3 4">
    <name type="scientific">Cyclonatronum proteinivorum</name>
    <dbReference type="NCBI Taxonomy" id="1457365"/>
    <lineage>
        <taxon>Bacteria</taxon>
        <taxon>Pseudomonadati</taxon>
        <taxon>Balneolota</taxon>
        <taxon>Balneolia</taxon>
        <taxon>Balneolales</taxon>
        <taxon>Cyclonatronaceae</taxon>
        <taxon>Cyclonatronum</taxon>
    </lineage>
</organism>
<dbReference type="Gene3D" id="2.40.128.600">
    <property type="match status" value="1"/>
</dbReference>
<keyword evidence="4" id="KW-1185">Reference proteome</keyword>
<dbReference type="Pfam" id="PF11954">
    <property type="entry name" value="DUF3471"/>
    <property type="match status" value="1"/>
</dbReference>
<gene>
    <name evidence="3" type="ORF">CYPRO_0566</name>
</gene>
<evidence type="ECO:0000313" key="3">
    <source>
        <dbReference type="EMBL" id="AXI99850.1"/>
    </source>
</evidence>
<evidence type="ECO:0000259" key="1">
    <source>
        <dbReference type="Pfam" id="PF00144"/>
    </source>
</evidence>
<accession>A0A345UH99</accession>
<proteinExistence type="predicted"/>
<sequence>MSSLPVQAQEAETTVPAVPDALISWIEAGMADWDIPGMAVSIVKEDEVVFARGFGLRKLGEPEPVDEHTLFGIASTTKAMTATILGMLVDEGLIGWDDPVTRHLPTFELYDPYVTRTLTIRDLLTHRSGLGRMTGNRIQFMPNREPAELMYRMRYMEPERPFREGYVYSNMMYMVAGEVVRAVTGEGWDSFMERRLFAPLGMARSNTSITQIPEWENAAWPHQLIEGELKTIPRRNFDNVGASASVNSSAADMAQWMRLNLGEAGTFEGERLLSPETARELYRIVTPIPGNNREAAITAYALGWTVTSWNGRTIYRHGGATDGMNTNLILIPEENVGIFITTNTFNTFMNALGRMLKDYYTGAEFRDWHAVYLRGFEQQFARVQALRDEIHEARLPGTQPSRMLSAYTGLFHDPLYDEVRVVLAEAGLELHFWDDPTQVADLEHWHYDTFRAVWRNPAQREKFVWFKLGRDGQPDELHVQFSLRPLLLQVGAYPTNYYRIVRYGRVE</sequence>
<feature type="domain" description="Beta-lactamase-related" evidence="1">
    <location>
        <begin position="24"/>
        <end position="347"/>
    </location>
</feature>
<feature type="domain" description="Peptidase S12 Pab87-related C-terminal" evidence="2">
    <location>
        <begin position="396"/>
        <end position="480"/>
    </location>
</feature>
<evidence type="ECO:0000313" key="4">
    <source>
        <dbReference type="Proteomes" id="UP000254808"/>
    </source>
</evidence>
<protein>
    <submittedName>
        <fullName evidence="3">CubicO group peptidase, beta-lactamase class C family</fullName>
    </submittedName>
</protein>
<evidence type="ECO:0000259" key="2">
    <source>
        <dbReference type="Pfam" id="PF11954"/>
    </source>
</evidence>
<dbReference type="InterPro" id="IPR001466">
    <property type="entry name" value="Beta-lactam-related"/>
</dbReference>
<dbReference type="InterPro" id="IPR021860">
    <property type="entry name" value="Peptidase_S12_Pab87-rel_C"/>
</dbReference>
<dbReference type="PANTHER" id="PTHR46825:SF15">
    <property type="entry name" value="BETA-LACTAMASE-RELATED DOMAIN-CONTAINING PROTEIN"/>
    <property type="match status" value="1"/>
</dbReference>
<reference evidence="3 4" key="1">
    <citation type="submission" date="2018-03" db="EMBL/GenBank/DDBJ databases">
        <title>Phenotypic and genomic properties of Cyclonatronum proteinivorum gen. nov., sp. nov., a haloalkaliphilic bacteroidete from soda lakes possessing Na+-translocating rhodopsin.</title>
        <authorList>
            <person name="Toshchakov S.V."/>
            <person name="Korzhenkov A."/>
            <person name="Samarov N.I."/>
            <person name="Kublanov I.V."/>
            <person name="Muntyan M.S."/>
            <person name="Sorokin D.Y."/>
        </authorList>
    </citation>
    <scope>NUCLEOTIDE SEQUENCE [LARGE SCALE GENOMIC DNA]</scope>
    <source>
        <strain evidence="3 4">Omega</strain>
    </source>
</reference>
<dbReference type="AlphaFoldDB" id="A0A345UH99"/>
<dbReference type="SUPFAM" id="SSF56601">
    <property type="entry name" value="beta-lactamase/transpeptidase-like"/>
    <property type="match status" value="1"/>
</dbReference>
<dbReference type="Pfam" id="PF00144">
    <property type="entry name" value="Beta-lactamase"/>
    <property type="match status" value="1"/>
</dbReference>
<dbReference type="Gene3D" id="3.40.710.10">
    <property type="entry name" value="DD-peptidase/beta-lactamase superfamily"/>
    <property type="match status" value="1"/>
</dbReference>
<dbReference type="InterPro" id="IPR050491">
    <property type="entry name" value="AmpC-like"/>
</dbReference>
<name>A0A345UH99_9BACT</name>
<dbReference type="Proteomes" id="UP000254808">
    <property type="component" value="Chromosome"/>
</dbReference>
<dbReference type="KEGG" id="cprv:CYPRO_0566"/>
<dbReference type="InterPro" id="IPR012338">
    <property type="entry name" value="Beta-lactam/transpept-like"/>
</dbReference>
<dbReference type="EMBL" id="CP027806">
    <property type="protein sequence ID" value="AXI99850.1"/>
    <property type="molecule type" value="Genomic_DNA"/>
</dbReference>
<dbReference type="PANTHER" id="PTHR46825">
    <property type="entry name" value="D-ALANYL-D-ALANINE-CARBOXYPEPTIDASE/ENDOPEPTIDASE AMPH"/>
    <property type="match status" value="1"/>
</dbReference>